<gene>
    <name evidence="1" type="ORF">D9K81_17380</name>
</gene>
<dbReference type="Pfam" id="PF13289">
    <property type="entry name" value="SIR2_2"/>
    <property type="match status" value="1"/>
</dbReference>
<protein>
    <submittedName>
        <fullName evidence="1">SIR2 family protein</fullName>
    </submittedName>
</protein>
<evidence type="ECO:0000313" key="2">
    <source>
        <dbReference type="Proteomes" id="UP000280271"/>
    </source>
</evidence>
<keyword evidence="2" id="KW-1185">Reference proteome</keyword>
<comment type="caution">
    <text evidence="1">The sequence shown here is derived from an EMBL/GenBank/DDBJ whole genome shotgun (WGS) entry which is preliminary data.</text>
</comment>
<accession>A0ABX9TRR7</accession>
<proteinExistence type="predicted"/>
<evidence type="ECO:0000313" key="1">
    <source>
        <dbReference type="EMBL" id="RLL17215.1"/>
    </source>
</evidence>
<reference evidence="1 2" key="1">
    <citation type="submission" date="2018-09" db="EMBL/GenBank/DDBJ databases">
        <title>The draft genome of Acinetobacter sp. strains.</title>
        <authorList>
            <person name="Qin J."/>
            <person name="Feng Y."/>
            <person name="Zong Z."/>
        </authorList>
    </citation>
    <scope>NUCLEOTIDE SEQUENCE [LARGE SCALE GENOMIC DNA]</scope>
    <source>
        <strain evidence="1 2">WCHAc060005</strain>
    </source>
</reference>
<organism evidence="1 2">
    <name type="scientific">Acinetobacter chengduensis</name>
    <dbReference type="NCBI Taxonomy" id="2420890"/>
    <lineage>
        <taxon>Bacteria</taxon>
        <taxon>Pseudomonadati</taxon>
        <taxon>Pseudomonadota</taxon>
        <taxon>Gammaproteobacteria</taxon>
        <taxon>Moraxellales</taxon>
        <taxon>Moraxellaceae</taxon>
        <taxon>Acinetobacter</taxon>
    </lineage>
</organism>
<dbReference type="EMBL" id="RCHC01000035">
    <property type="protein sequence ID" value="RLL17215.1"/>
    <property type="molecule type" value="Genomic_DNA"/>
</dbReference>
<dbReference type="Proteomes" id="UP000280271">
    <property type="component" value="Unassembled WGS sequence"/>
</dbReference>
<name>A0ABX9TRR7_9GAMM</name>
<sequence>MNKGYNVSYQETIRADIASSIEALQVQPILFIGSGLSQRYFNAPNWKELMELLVEQCPKLTKRFAHYQQNHKFNGHVNYMTMASEFVEAYQEWAWEIDSSEESKFPTELFEPDIDKNEYIKHIVSDIFKKITDSVEIEHHPLSEEIKLLQSIKPHAIITTNYDGILEHIFPDYQKVIGEKVIRANYTTYGEILKIHGCYQDRKSIILTNEDYDQFNKKKKYLTAKLLTYFAEHPLFFFGYSCTDPNIINILSDIDEILAPEGELIPNIYLVVFDENYSDSKTYPVESLIPINANKSVRIKVIHANNFEWIYKAISENTTSISVNPKLLRALLDRTYKLVSSDIPKRDLPFNFELLLTNISNDDEELPKLFGLTTLNDGQAFNASYKYLLTAVAKQLGFSTWHGAHNLLAQITEETGCDIKATENKYHSEVMTSSESGTHKYSDACIELLRKVKNGEEYTLEI</sequence>